<evidence type="ECO:0000256" key="3">
    <source>
        <dbReference type="ARBA" id="ARBA00005650"/>
    </source>
</evidence>
<dbReference type="InterPro" id="IPR009009">
    <property type="entry name" value="RlpA-like_DPBB"/>
</dbReference>
<dbReference type="InterPro" id="IPR007112">
    <property type="entry name" value="Expansin/allergen_DPBB_dom"/>
</dbReference>
<protein>
    <recommendedName>
        <fullName evidence="16">Expansin-like EG45 domain-containing protein</fullName>
    </recommendedName>
</protein>
<evidence type="ECO:0000313" key="15">
    <source>
        <dbReference type="Proteomes" id="UP000026960"/>
    </source>
</evidence>
<dbReference type="Pfam" id="PF03330">
    <property type="entry name" value="DPBB_1"/>
    <property type="match status" value="1"/>
</dbReference>
<name>A0A0D3HGB8_9ORYZ</name>
<comment type="subcellular location">
    <subcellularLocation>
        <location evidence="1">Membrane</location>
        <topology evidence="1">Peripheral membrane protein</topology>
    </subcellularLocation>
    <subcellularLocation>
        <location evidence="2">Secreted</location>
        <location evidence="2">Cell wall</location>
    </subcellularLocation>
</comment>
<feature type="domain" description="Expansin-like CBD" evidence="13">
    <location>
        <begin position="183"/>
        <end position="264"/>
    </location>
</feature>
<evidence type="ECO:0000256" key="5">
    <source>
        <dbReference type="ARBA" id="ARBA00022525"/>
    </source>
</evidence>
<dbReference type="Gene3D" id="2.40.40.10">
    <property type="entry name" value="RlpA-like domain"/>
    <property type="match status" value="1"/>
</dbReference>
<feature type="domain" description="Expansin-like EG45" evidence="12">
    <location>
        <begin position="63"/>
        <end position="169"/>
    </location>
</feature>
<dbReference type="PANTHER" id="PTHR31692">
    <property type="entry name" value="EXPANSIN-B3"/>
    <property type="match status" value="1"/>
</dbReference>
<dbReference type="EnsemblPlants" id="OBART10G17740.1">
    <property type="protein sequence ID" value="OBART10G17740.1"/>
    <property type="gene ID" value="OBART10G17740"/>
</dbReference>
<dbReference type="Proteomes" id="UP000026960">
    <property type="component" value="Chromosome 10"/>
</dbReference>
<dbReference type="InterPro" id="IPR005795">
    <property type="entry name" value="LolPI"/>
</dbReference>
<dbReference type="PRINTS" id="PR01225">
    <property type="entry name" value="EXPANSNFAMLY"/>
</dbReference>
<evidence type="ECO:0000259" key="13">
    <source>
        <dbReference type="PROSITE" id="PS50843"/>
    </source>
</evidence>
<dbReference type="InterPro" id="IPR036749">
    <property type="entry name" value="Expansin_CBD_sf"/>
</dbReference>
<dbReference type="SMART" id="SM00837">
    <property type="entry name" value="DPBB_1"/>
    <property type="match status" value="1"/>
</dbReference>
<keyword evidence="8" id="KW-1015">Disulfide bond</keyword>
<dbReference type="SUPFAM" id="SSF49590">
    <property type="entry name" value="PHL pollen allergen"/>
    <property type="match status" value="1"/>
</dbReference>
<dbReference type="PRINTS" id="PR00829">
    <property type="entry name" value="LOLP1ALLERGN"/>
</dbReference>
<dbReference type="Gene3D" id="2.60.40.760">
    <property type="entry name" value="Expansin, cellulose-binding-like domain"/>
    <property type="match status" value="1"/>
</dbReference>
<feature type="chain" id="PRO_5002264106" description="Expansin-like EG45 domain-containing protein" evidence="11">
    <location>
        <begin position="25"/>
        <end position="269"/>
    </location>
</feature>
<sequence length="269" mass="28981">MGSLTTNIVLAVAVVAALVGGGSCGPPKVPPGPNITTNYNAPWLPARATWYGQPYGSGPADNGGACGIKNVNLPPYNGMISCGNVPIFKDGRGCGSCYEVKCEQPAACSKQPVTVFITDMNYEPISAYHFDFSGKAFGAMACPGKETELRKAGIIDMQFRRVRCKYPSGQKVTFHVEKGSNPNYLAVLVKFVADDGDVIQMDLQEAGLPAWRPMKLSWGAIWRMDTATPLKAPFSIRVTTESGKSLIAKDVIPVNWMPDAVYVSNVQFY</sequence>
<comment type="similarity">
    <text evidence="3">Belongs to the expansin family. Expansin B subfamily.</text>
</comment>
<evidence type="ECO:0000313" key="14">
    <source>
        <dbReference type="EnsemblPlants" id="OBART10G17740.1"/>
    </source>
</evidence>
<reference evidence="14" key="2">
    <citation type="submission" date="2015-03" db="UniProtKB">
        <authorList>
            <consortium name="EnsemblPlants"/>
        </authorList>
    </citation>
    <scope>IDENTIFICATION</scope>
</reference>
<dbReference type="PANTHER" id="PTHR31692:SF7">
    <property type="entry name" value="EXPANSIN-B9"/>
    <property type="match status" value="1"/>
</dbReference>
<dbReference type="AlphaFoldDB" id="A0A0D3HGB8"/>
<evidence type="ECO:0000256" key="9">
    <source>
        <dbReference type="ARBA" id="ARBA00023316"/>
    </source>
</evidence>
<evidence type="ECO:0000256" key="1">
    <source>
        <dbReference type="ARBA" id="ARBA00004170"/>
    </source>
</evidence>
<evidence type="ECO:0000259" key="12">
    <source>
        <dbReference type="PROSITE" id="PS50842"/>
    </source>
</evidence>
<dbReference type="PROSITE" id="PS50842">
    <property type="entry name" value="EXPANSIN_EG45"/>
    <property type="match status" value="1"/>
</dbReference>
<organism evidence="14">
    <name type="scientific">Oryza barthii</name>
    <dbReference type="NCBI Taxonomy" id="65489"/>
    <lineage>
        <taxon>Eukaryota</taxon>
        <taxon>Viridiplantae</taxon>
        <taxon>Streptophyta</taxon>
        <taxon>Embryophyta</taxon>
        <taxon>Tracheophyta</taxon>
        <taxon>Spermatophyta</taxon>
        <taxon>Magnoliopsida</taxon>
        <taxon>Liliopsida</taxon>
        <taxon>Poales</taxon>
        <taxon>Poaceae</taxon>
        <taxon>BOP clade</taxon>
        <taxon>Oryzoideae</taxon>
        <taxon>Oryzeae</taxon>
        <taxon>Oryzinae</taxon>
        <taxon>Oryza</taxon>
    </lineage>
</organism>
<keyword evidence="6 11" id="KW-0732">Signal</keyword>
<evidence type="ECO:0000256" key="10">
    <source>
        <dbReference type="ARBA" id="ARBA00025488"/>
    </source>
</evidence>
<dbReference type="GO" id="GO:0016020">
    <property type="term" value="C:membrane"/>
    <property type="evidence" value="ECO:0007669"/>
    <property type="project" value="UniProtKB-SubCell"/>
</dbReference>
<evidence type="ECO:0008006" key="16">
    <source>
        <dbReference type="Google" id="ProtNLM"/>
    </source>
</evidence>
<evidence type="ECO:0000256" key="11">
    <source>
        <dbReference type="SAM" id="SignalP"/>
    </source>
</evidence>
<comment type="function">
    <text evidence="10">May cause loosening and extension of plant cell walls by disrupting non-covalent bonding between cellulose microfibrils and matrix glucans. No enzymatic activity has been found. May be required for rapid internodal elongation in deepwater rice during submergence.</text>
</comment>
<dbReference type="GO" id="GO:0005576">
    <property type="term" value="C:extracellular region"/>
    <property type="evidence" value="ECO:0007669"/>
    <property type="project" value="InterPro"/>
</dbReference>
<dbReference type="InterPro" id="IPR007117">
    <property type="entry name" value="Expansin_CBD"/>
</dbReference>
<keyword evidence="9" id="KW-0961">Cell wall biogenesis/degradation</keyword>
<keyword evidence="5" id="KW-0964">Secreted</keyword>
<dbReference type="PROSITE" id="PS50843">
    <property type="entry name" value="EXPANSIN_CBD"/>
    <property type="match status" value="1"/>
</dbReference>
<dbReference type="Gramene" id="OBART10G17740.1">
    <property type="protein sequence ID" value="OBART10G17740.1"/>
    <property type="gene ID" value="OBART10G17740"/>
</dbReference>
<evidence type="ECO:0000256" key="7">
    <source>
        <dbReference type="ARBA" id="ARBA00023136"/>
    </source>
</evidence>
<dbReference type="SMR" id="A0A0D3HGB8"/>
<evidence type="ECO:0000256" key="2">
    <source>
        <dbReference type="ARBA" id="ARBA00004191"/>
    </source>
</evidence>
<dbReference type="SUPFAM" id="SSF50685">
    <property type="entry name" value="Barwin-like endoglucanases"/>
    <property type="match status" value="1"/>
</dbReference>
<dbReference type="InterPro" id="IPR007118">
    <property type="entry name" value="Expan_Lol_pI"/>
</dbReference>
<dbReference type="eggNOG" id="ENOG502QRTE">
    <property type="taxonomic scope" value="Eukaryota"/>
</dbReference>
<evidence type="ECO:0000256" key="8">
    <source>
        <dbReference type="ARBA" id="ARBA00023157"/>
    </source>
</evidence>
<dbReference type="HOGENOM" id="CLU_027462_1_0_1"/>
<dbReference type="STRING" id="65489.A0A0D3HGB8"/>
<dbReference type="PaxDb" id="65489-OBART10G17740.1"/>
<evidence type="ECO:0000256" key="4">
    <source>
        <dbReference type="ARBA" id="ARBA00022512"/>
    </source>
</evidence>
<dbReference type="Pfam" id="PF01357">
    <property type="entry name" value="Expansin_C"/>
    <property type="match status" value="1"/>
</dbReference>
<accession>A0A0D3HGB8</accession>
<keyword evidence="7" id="KW-0472">Membrane</keyword>
<dbReference type="InterPro" id="IPR036908">
    <property type="entry name" value="RlpA-like_sf"/>
</dbReference>
<dbReference type="CDD" id="cd22275">
    <property type="entry name" value="DPBB_EXPB_N"/>
    <property type="match status" value="1"/>
</dbReference>
<evidence type="ECO:0000256" key="6">
    <source>
        <dbReference type="ARBA" id="ARBA00022729"/>
    </source>
</evidence>
<reference evidence="14" key="1">
    <citation type="journal article" date="2009" name="Rice">
        <title>De Novo Next Generation Sequencing of Plant Genomes.</title>
        <authorList>
            <person name="Rounsley S."/>
            <person name="Marri P.R."/>
            <person name="Yu Y."/>
            <person name="He R."/>
            <person name="Sisneros N."/>
            <person name="Goicoechea J.L."/>
            <person name="Lee S.J."/>
            <person name="Angelova A."/>
            <person name="Kudrna D."/>
            <person name="Luo M."/>
            <person name="Affourtit J."/>
            <person name="Desany B."/>
            <person name="Knight J."/>
            <person name="Niazi F."/>
            <person name="Egholm M."/>
            <person name="Wing R.A."/>
        </authorList>
    </citation>
    <scope>NUCLEOTIDE SEQUENCE [LARGE SCALE GENOMIC DNA]</scope>
    <source>
        <strain evidence="14">cv. IRGC 105608</strain>
    </source>
</reference>
<feature type="signal peptide" evidence="11">
    <location>
        <begin position="1"/>
        <end position="24"/>
    </location>
</feature>
<keyword evidence="15" id="KW-1185">Reference proteome</keyword>
<keyword evidence="4" id="KW-0134">Cell wall</keyword>
<dbReference type="GO" id="GO:0071555">
    <property type="term" value="P:cell wall organization"/>
    <property type="evidence" value="ECO:0007669"/>
    <property type="project" value="UniProtKB-KW"/>
</dbReference>
<proteinExistence type="inferred from homology"/>